<reference evidence="1" key="1">
    <citation type="submission" date="2018-02" db="EMBL/GenBank/DDBJ databases">
        <title>Rhizophora mucronata_Transcriptome.</title>
        <authorList>
            <person name="Meera S.P."/>
            <person name="Sreeshan A."/>
            <person name="Augustine A."/>
        </authorList>
    </citation>
    <scope>NUCLEOTIDE SEQUENCE</scope>
    <source>
        <tissue evidence="1">Leaf</tissue>
    </source>
</reference>
<accession>A0A2P2N8Q9</accession>
<organism evidence="1">
    <name type="scientific">Rhizophora mucronata</name>
    <name type="common">Asiatic mangrove</name>
    <dbReference type="NCBI Taxonomy" id="61149"/>
    <lineage>
        <taxon>Eukaryota</taxon>
        <taxon>Viridiplantae</taxon>
        <taxon>Streptophyta</taxon>
        <taxon>Embryophyta</taxon>
        <taxon>Tracheophyta</taxon>
        <taxon>Spermatophyta</taxon>
        <taxon>Magnoliopsida</taxon>
        <taxon>eudicotyledons</taxon>
        <taxon>Gunneridae</taxon>
        <taxon>Pentapetalae</taxon>
        <taxon>rosids</taxon>
        <taxon>fabids</taxon>
        <taxon>Malpighiales</taxon>
        <taxon>Rhizophoraceae</taxon>
        <taxon>Rhizophora</taxon>
    </lineage>
</organism>
<dbReference type="EMBL" id="GGEC01058385">
    <property type="protein sequence ID" value="MBX38869.1"/>
    <property type="molecule type" value="Transcribed_RNA"/>
</dbReference>
<dbReference type="AlphaFoldDB" id="A0A2P2N8Q9"/>
<name>A0A2P2N8Q9_RHIMU</name>
<protein>
    <submittedName>
        <fullName evidence="1">Uncharacterized protein</fullName>
    </submittedName>
</protein>
<sequence length="34" mass="3846">MLLICTSILVHIQINQKSPISIDYNGIMIAMTNR</sequence>
<proteinExistence type="predicted"/>
<evidence type="ECO:0000313" key="1">
    <source>
        <dbReference type="EMBL" id="MBX38869.1"/>
    </source>
</evidence>